<dbReference type="InterPro" id="IPR011009">
    <property type="entry name" value="Kinase-like_dom_sf"/>
</dbReference>
<dbReference type="GO" id="GO:0005524">
    <property type="term" value="F:ATP binding"/>
    <property type="evidence" value="ECO:0007669"/>
    <property type="project" value="UniProtKB-UniRule"/>
</dbReference>
<dbReference type="PANTHER" id="PTHR24057">
    <property type="entry name" value="GLYCOGEN SYNTHASE KINASE-3 ALPHA"/>
    <property type="match status" value="1"/>
</dbReference>
<comment type="catalytic activity">
    <reaction evidence="8">
        <text>L-threonyl-[protein] + ATP = O-phospho-L-threonyl-[protein] + ADP + H(+)</text>
        <dbReference type="Rhea" id="RHEA:46608"/>
        <dbReference type="Rhea" id="RHEA-COMP:11060"/>
        <dbReference type="Rhea" id="RHEA-COMP:11605"/>
        <dbReference type="ChEBI" id="CHEBI:15378"/>
        <dbReference type="ChEBI" id="CHEBI:30013"/>
        <dbReference type="ChEBI" id="CHEBI:30616"/>
        <dbReference type="ChEBI" id="CHEBI:61977"/>
        <dbReference type="ChEBI" id="CHEBI:456216"/>
        <dbReference type="EC" id="2.7.11.1"/>
    </reaction>
</comment>
<comment type="caution">
    <text evidence="14">The sequence shown here is derived from an EMBL/GenBank/DDBJ whole genome shotgun (WGS) entry which is preliminary data.</text>
</comment>
<dbReference type="FunFam" id="1.10.510.10:FF:000082">
    <property type="entry name" value="Shaggy-related protein kinase kappa"/>
    <property type="match status" value="1"/>
</dbReference>
<dbReference type="Proteomes" id="UP000249390">
    <property type="component" value="Unassembled WGS sequence"/>
</dbReference>
<dbReference type="SMART" id="SM00220">
    <property type="entry name" value="S_TKc"/>
    <property type="match status" value="1"/>
</dbReference>
<dbReference type="PROSITE" id="PS00108">
    <property type="entry name" value="PROTEIN_KINASE_ST"/>
    <property type="match status" value="1"/>
</dbReference>
<organism evidence="14 15">
    <name type="scientific">Cuscuta australis</name>
    <dbReference type="NCBI Taxonomy" id="267555"/>
    <lineage>
        <taxon>Eukaryota</taxon>
        <taxon>Viridiplantae</taxon>
        <taxon>Streptophyta</taxon>
        <taxon>Embryophyta</taxon>
        <taxon>Tracheophyta</taxon>
        <taxon>Spermatophyta</taxon>
        <taxon>Magnoliopsida</taxon>
        <taxon>eudicotyledons</taxon>
        <taxon>Gunneridae</taxon>
        <taxon>Pentapetalae</taxon>
        <taxon>asterids</taxon>
        <taxon>lamiids</taxon>
        <taxon>Solanales</taxon>
        <taxon>Convolvulaceae</taxon>
        <taxon>Cuscuteae</taxon>
        <taxon>Cuscuta</taxon>
        <taxon>Cuscuta subgen. Grammica</taxon>
        <taxon>Cuscuta sect. Cleistogrammica</taxon>
    </lineage>
</organism>
<dbReference type="Gene3D" id="3.30.200.20">
    <property type="entry name" value="Phosphorylase Kinase, domain 1"/>
    <property type="match status" value="1"/>
</dbReference>
<dbReference type="GO" id="GO:0005634">
    <property type="term" value="C:nucleus"/>
    <property type="evidence" value="ECO:0007669"/>
    <property type="project" value="TreeGrafter"/>
</dbReference>
<comment type="similarity">
    <text evidence="1">Belongs to the protein kinase superfamily. CMGC Ser/Thr protein kinase family. GSK-3 subfamily.</text>
</comment>
<dbReference type="Pfam" id="PF00069">
    <property type="entry name" value="Pkinase"/>
    <property type="match status" value="1"/>
</dbReference>
<evidence type="ECO:0000313" key="14">
    <source>
        <dbReference type="EMBL" id="RAL48959.1"/>
    </source>
</evidence>
<feature type="region of interest" description="Disordered" evidence="12">
    <location>
        <begin position="1"/>
        <end position="51"/>
    </location>
</feature>
<dbReference type="SUPFAM" id="SSF56112">
    <property type="entry name" value="Protein kinase-like (PK-like)"/>
    <property type="match status" value="1"/>
</dbReference>
<dbReference type="AlphaFoldDB" id="A0A328DX39"/>
<dbReference type="InterPro" id="IPR000719">
    <property type="entry name" value="Prot_kinase_dom"/>
</dbReference>
<evidence type="ECO:0000259" key="13">
    <source>
        <dbReference type="PROSITE" id="PS50011"/>
    </source>
</evidence>
<reference evidence="14 15" key="1">
    <citation type="submission" date="2018-06" db="EMBL/GenBank/DDBJ databases">
        <title>The Genome of Cuscuta australis (Dodder) Provides Insight into the Evolution of Plant Parasitism.</title>
        <authorList>
            <person name="Liu H."/>
        </authorList>
    </citation>
    <scope>NUCLEOTIDE SEQUENCE [LARGE SCALE GENOMIC DNA]</scope>
    <source>
        <strain evidence="15">cv. Yunnan</strain>
        <tissue evidence="14">Vines</tissue>
    </source>
</reference>
<dbReference type="InterPro" id="IPR050591">
    <property type="entry name" value="GSK-3"/>
</dbReference>
<evidence type="ECO:0000256" key="5">
    <source>
        <dbReference type="ARBA" id="ARBA00022741"/>
    </source>
</evidence>
<keyword evidence="6" id="KW-0418">Kinase</keyword>
<evidence type="ECO:0000256" key="1">
    <source>
        <dbReference type="ARBA" id="ARBA00005527"/>
    </source>
</evidence>
<evidence type="ECO:0000256" key="8">
    <source>
        <dbReference type="ARBA" id="ARBA00047899"/>
    </source>
</evidence>
<dbReference type="EC" id="2.7.11.1" evidence="2"/>
<evidence type="ECO:0000256" key="4">
    <source>
        <dbReference type="ARBA" id="ARBA00022679"/>
    </source>
</evidence>
<evidence type="ECO:0000256" key="6">
    <source>
        <dbReference type="ARBA" id="ARBA00022777"/>
    </source>
</evidence>
<gene>
    <name evidence="14" type="ORF">DM860_001279</name>
</gene>
<dbReference type="InterPro" id="IPR008271">
    <property type="entry name" value="Ser/Thr_kinase_AS"/>
</dbReference>
<accession>A0A328DX39</accession>
<evidence type="ECO:0000256" key="9">
    <source>
        <dbReference type="ARBA" id="ARBA00048679"/>
    </source>
</evidence>
<dbReference type="CDD" id="cd14137">
    <property type="entry name" value="STKc_GSK3"/>
    <property type="match status" value="1"/>
</dbReference>
<keyword evidence="3 11" id="KW-0723">Serine/threonine-protein kinase</keyword>
<evidence type="ECO:0000256" key="2">
    <source>
        <dbReference type="ARBA" id="ARBA00012513"/>
    </source>
</evidence>
<keyword evidence="15" id="KW-1185">Reference proteome</keyword>
<keyword evidence="7 10" id="KW-0067">ATP-binding</keyword>
<evidence type="ECO:0000256" key="3">
    <source>
        <dbReference type="ARBA" id="ARBA00022527"/>
    </source>
</evidence>
<name>A0A328DX39_9ASTE</name>
<feature type="domain" description="Protein kinase" evidence="13">
    <location>
        <begin position="139"/>
        <end position="423"/>
    </location>
</feature>
<sequence length="468" mass="52655">MNVMRRLKSVASGRSSVSVPGGDSSIKRVRVEQDDDRRIAGEPEVEQQGFTAAPMQETISTSQEEVSGASIAARPELSGYEELPNEMNEMKIKDDRLDNQNNLKDMEPSVVSGNGTETGQIIVTTVGGGNGQQKQALSYMAERVVGTGSFGVVFQAKCLETGEAVAIKKVLQDRRYKNRELQIIRMLEHPNVVPLKHCFYSTTENNDVYLNLVLEYVPETVHRVSRHYNRMNQPIPVIYVQLYTYQICRALNYIHNVIGVCHRDIKPQNLLVDPHTHQLKICDFGSAKMLVPGEPNISYICSRYYRAPELIFGATEYTTAIDMWSVGCVMAELLLGNPLFPGESGVDQLVEIIKILGTPTREEIRCMNPNYTEFKFPQIKAHPWHKVFHKRMPPEAVDLVSRLLQYSPSLRCTALEACAHPFFDALKDPNACLPNGRPLPPMYNFTPQELAGVPAELQNRLVPEHMKK</sequence>
<keyword evidence="5 10" id="KW-0547">Nucleotide-binding</keyword>
<feature type="compositionally biased region" description="Basic and acidic residues" evidence="12">
    <location>
        <begin position="25"/>
        <end position="41"/>
    </location>
</feature>
<dbReference type="GO" id="GO:0030154">
    <property type="term" value="P:cell differentiation"/>
    <property type="evidence" value="ECO:0007669"/>
    <property type="project" value="TreeGrafter"/>
</dbReference>
<evidence type="ECO:0000256" key="11">
    <source>
        <dbReference type="RuleBase" id="RU000304"/>
    </source>
</evidence>
<dbReference type="GO" id="GO:0005737">
    <property type="term" value="C:cytoplasm"/>
    <property type="evidence" value="ECO:0007669"/>
    <property type="project" value="TreeGrafter"/>
</dbReference>
<dbReference type="GO" id="GO:0007165">
    <property type="term" value="P:signal transduction"/>
    <property type="evidence" value="ECO:0007669"/>
    <property type="project" value="TreeGrafter"/>
</dbReference>
<dbReference type="EMBL" id="NQVE01000097">
    <property type="protein sequence ID" value="RAL48959.1"/>
    <property type="molecule type" value="Genomic_DNA"/>
</dbReference>
<dbReference type="PANTHER" id="PTHR24057:SF60">
    <property type="entry name" value="SHAGGY-RELATED PROTEIN KINASE THETA"/>
    <property type="match status" value="1"/>
</dbReference>
<dbReference type="FunFam" id="3.30.200.20:FF:000009">
    <property type="entry name" value="Glycogen synthase kinase-3 beta"/>
    <property type="match status" value="1"/>
</dbReference>
<keyword evidence="4" id="KW-0808">Transferase</keyword>
<dbReference type="PROSITE" id="PS50011">
    <property type="entry name" value="PROTEIN_KINASE_DOM"/>
    <property type="match status" value="1"/>
</dbReference>
<dbReference type="GO" id="GO:0004674">
    <property type="term" value="F:protein serine/threonine kinase activity"/>
    <property type="evidence" value="ECO:0007669"/>
    <property type="project" value="UniProtKB-KW"/>
</dbReference>
<dbReference type="InterPro" id="IPR039192">
    <property type="entry name" value="STKc_GSK3"/>
</dbReference>
<proteinExistence type="inferred from homology"/>
<evidence type="ECO:0000256" key="12">
    <source>
        <dbReference type="SAM" id="MobiDB-lite"/>
    </source>
</evidence>
<dbReference type="Gene3D" id="1.10.510.10">
    <property type="entry name" value="Transferase(Phosphotransferase) domain 1"/>
    <property type="match status" value="1"/>
</dbReference>
<evidence type="ECO:0000313" key="15">
    <source>
        <dbReference type="Proteomes" id="UP000249390"/>
    </source>
</evidence>
<dbReference type="PROSITE" id="PS00107">
    <property type="entry name" value="PROTEIN_KINASE_ATP"/>
    <property type="match status" value="1"/>
</dbReference>
<feature type="binding site" evidence="10">
    <location>
        <position position="169"/>
    </location>
    <ligand>
        <name>ATP</name>
        <dbReference type="ChEBI" id="CHEBI:30616"/>
    </ligand>
</feature>
<dbReference type="InterPro" id="IPR017441">
    <property type="entry name" value="Protein_kinase_ATP_BS"/>
</dbReference>
<evidence type="ECO:0000256" key="7">
    <source>
        <dbReference type="ARBA" id="ARBA00022840"/>
    </source>
</evidence>
<comment type="catalytic activity">
    <reaction evidence="9">
        <text>L-seryl-[protein] + ATP = O-phospho-L-seryl-[protein] + ADP + H(+)</text>
        <dbReference type="Rhea" id="RHEA:17989"/>
        <dbReference type="Rhea" id="RHEA-COMP:9863"/>
        <dbReference type="Rhea" id="RHEA-COMP:11604"/>
        <dbReference type="ChEBI" id="CHEBI:15378"/>
        <dbReference type="ChEBI" id="CHEBI:29999"/>
        <dbReference type="ChEBI" id="CHEBI:30616"/>
        <dbReference type="ChEBI" id="CHEBI:83421"/>
        <dbReference type="ChEBI" id="CHEBI:456216"/>
        <dbReference type="EC" id="2.7.11.1"/>
    </reaction>
</comment>
<evidence type="ECO:0000256" key="10">
    <source>
        <dbReference type="PROSITE-ProRule" id="PRU10141"/>
    </source>
</evidence>
<protein>
    <recommendedName>
        <fullName evidence="2">non-specific serine/threonine protein kinase</fullName>
        <ecNumber evidence="2">2.7.11.1</ecNumber>
    </recommendedName>
</protein>